<proteinExistence type="predicted"/>
<name>A0AAD2PQV6_CITFR</name>
<reference evidence="1" key="1">
    <citation type="submission" date="2021-07" db="EMBL/GenBank/DDBJ databases">
        <authorList>
            <consortium name="Clinical and Environmental Microbiology Branch: Whole genome sequencing antimicrobial resistance pathogens in the healthcare setting"/>
        </authorList>
    </citation>
    <scope>NUCLEOTIDE SEQUENCE</scope>
    <source>
        <strain evidence="1">2021DK-00049</strain>
    </source>
</reference>
<accession>A0AAD2PQV6</accession>
<protein>
    <submittedName>
        <fullName evidence="1">Uncharacterized protein</fullName>
    </submittedName>
</protein>
<comment type="caution">
    <text evidence="1">The sequence shown here is derived from an EMBL/GenBank/DDBJ whole genome shotgun (WGS) entry which is preliminary data.</text>
</comment>
<dbReference type="AlphaFoldDB" id="A0AAD2PQV6"/>
<organism evidence="1">
    <name type="scientific">Citrobacter freundii</name>
    <dbReference type="NCBI Taxonomy" id="546"/>
    <lineage>
        <taxon>Bacteria</taxon>
        <taxon>Pseudomonadati</taxon>
        <taxon>Pseudomonadota</taxon>
        <taxon>Gammaproteobacteria</taxon>
        <taxon>Enterobacterales</taxon>
        <taxon>Enterobacteriaceae</taxon>
        <taxon>Citrobacter</taxon>
        <taxon>Citrobacter freundii complex</taxon>
    </lineage>
</organism>
<sequence length="167" mass="19278">MNDMIPLSAVQRHYQQFLNKCVTCDDVTGRLLSRHRDLLRVVPADISGIGIMLVPAFLLPTSPADCSERLTPRSAIRFMPETPWSSVLTSEVHRLGLRDYTTAYRHLSPYQREAQALAVFSALLANRQHQPIPDITNWQSANPEHYRLVDEYLFFAFYHQWYETANT</sequence>
<gene>
    <name evidence="1" type="ORF">KY227_002629</name>
</gene>
<evidence type="ECO:0000313" key="1">
    <source>
        <dbReference type="EMBL" id="EHT9939546.1"/>
    </source>
</evidence>
<dbReference type="EMBL" id="ABBJDF010000014">
    <property type="protein sequence ID" value="EHT9939546.1"/>
    <property type="molecule type" value="Genomic_DNA"/>
</dbReference>
<dbReference type="RefSeq" id="WP_252773045.1">
    <property type="nucleotide sequence ID" value="NZ_JAMXKM010000004.1"/>
</dbReference>